<organism evidence="1">
    <name type="scientific">Noccaea caerulescens</name>
    <name type="common">Alpine penny-cress</name>
    <name type="synonym">Thlaspi caerulescens</name>
    <dbReference type="NCBI Taxonomy" id="107243"/>
    <lineage>
        <taxon>Eukaryota</taxon>
        <taxon>Viridiplantae</taxon>
        <taxon>Streptophyta</taxon>
        <taxon>Embryophyta</taxon>
        <taxon>Tracheophyta</taxon>
        <taxon>Spermatophyta</taxon>
        <taxon>Magnoliopsida</taxon>
        <taxon>eudicotyledons</taxon>
        <taxon>Gunneridae</taxon>
        <taxon>Pentapetalae</taxon>
        <taxon>rosids</taxon>
        <taxon>malvids</taxon>
        <taxon>Brassicales</taxon>
        <taxon>Brassicaceae</taxon>
        <taxon>Coluteocarpeae</taxon>
        <taxon>Noccaea</taxon>
    </lineage>
</organism>
<dbReference type="EMBL" id="GEVL01008220">
    <property type="protein sequence ID" value="JAU69121.1"/>
    <property type="molecule type" value="Transcribed_RNA"/>
</dbReference>
<sequence>MNTKYVTLFHKSTQKMKVKIRNLEEKSSRRDMTNMLQQCLLDYFFPCTDNTIDNYTFFHEDKSRHCFDFEFLSNGLQFVNIDLEEDDIEKVLSHLYKDWCNETTRWTPCRSEVYHDQFLGFVGNFDLLVPDFEGVASDDFSFSGHVSCLIL</sequence>
<name>A0A1J3HLF5_NOCCA</name>
<accession>A0A1J3HLF5</accession>
<gene>
    <name evidence="1" type="ORF">LE_TR21285_c0_g1_i1_g.68413</name>
</gene>
<proteinExistence type="predicted"/>
<evidence type="ECO:0000313" key="1">
    <source>
        <dbReference type="EMBL" id="JAU69121.1"/>
    </source>
</evidence>
<reference evidence="1" key="1">
    <citation type="submission" date="2016-07" db="EMBL/GenBank/DDBJ databases">
        <title>De novo transcriptome assembly of four accessions of the metal hyperaccumulator plant Noccaea caerulescens.</title>
        <authorList>
            <person name="Blande D."/>
            <person name="Halimaa P."/>
            <person name="Tervahauta A.I."/>
            <person name="Aarts M.G."/>
            <person name="Karenlampi S.O."/>
        </authorList>
    </citation>
    <scope>NUCLEOTIDE SEQUENCE</scope>
</reference>
<protein>
    <submittedName>
        <fullName evidence="1">Uncharacterized protein</fullName>
    </submittedName>
</protein>
<dbReference type="AlphaFoldDB" id="A0A1J3HLF5"/>